<dbReference type="InterPro" id="IPR000917">
    <property type="entry name" value="Sulfatase_N"/>
</dbReference>
<dbReference type="InterPro" id="IPR017850">
    <property type="entry name" value="Alkaline_phosphatase_core_sf"/>
</dbReference>
<dbReference type="Proteomes" id="UP000451471">
    <property type="component" value="Unassembled WGS sequence"/>
</dbReference>
<comment type="caution">
    <text evidence="4">The sequence shown here is derived from an EMBL/GenBank/DDBJ whole genome shotgun (WGS) entry which is preliminary data.</text>
</comment>
<comment type="similarity">
    <text evidence="1">Belongs to the sulfatase family.</text>
</comment>
<protein>
    <submittedName>
        <fullName evidence="4">Sulfatase-like hydrolase/transferase</fullName>
    </submittedName>
</protein>
<accession>A0A6B0GGA7</accession>
<proteinExistence type="inferred from homology"/>
<organism evidence="4 5">
    <name type="scientific">Halomarina oriensis</name>
    <dbReference type="NCBI Taxonomy" id="671145"/>
    <lineage>
        <taxon>Archaea</taxon>
        <taxon>Methanobacteriati</taxon>
        <taxon>Methanobacteriota</taxon>
        <taxon>Stenosarchaea group</taxon>
        <taxon>Halobacteria</taxon>
        <taxon>Halobacteriales</taxon>
        <taxon>Natronomonadaceae</taxon>
        <taxon>Halomarina</taxon>
    </lineage>
</organism>
<reference evidence="4 5" key="1">
    <citation type="submission" date="2019-12" db="EMBL/GenBank/DDBJ databases">
        <title>Halocatena pleomorpha gen. nov. sp. nov., an extremely halophilic archaeon of family Halobacteriaceae isolated from saltpan soil.</title>
        <authorList>
            <person name="Pal Y."/>
            <person name="Verma A."/>
            <person name="Krishnamurthi S."/>
            <person name="Kumar P."/>
        </authorList>
    </citation>
    <scope>NUCLEOTIDE SEQUENCE [LARGE SCALE GENOMIC DNA]</scope>
    <source>
        <strain evidence="4 5">JCM 16495</strain>
    </source>
</reference>
<dbReference type="AlphaFoldDB" id="A0A6B0GGA7"/>
<dbReference type="RefSeq" id="WP_158203573.1">
    <property type="nucleotide sequence ID" value="NZ_WSZK01000011.1"/>
</dbReference>
<sequence>MRVLYVDVDSLRPDHLGCYGYDRDTSPTVDRLASEGHRFTNYYASDVPCLPSRTALFGGRLGYHTGVDNHGGRVADRRRTGQRRGFRYPDDLVSWPSALGEAGLHTVSISPFPHRHDAWHVLEGVDEYYNTGKNGHELGSEVAAVAEEWLSTHAAEDDWFCHVNFWDPHAPYNVPKSYDAPFTTDASLEWLTEERLADQREQYGPHNALDPHGVGHDWGGTHDVPRMPDEIETLADAERWVDGYDVGVRYMDDHLGELLDVLEDAGVYEETLVVVSADHGENLGELNVYGDHQTADEHTCRLPLILRGPGVEQGVDDGLRYHVDLAPTVTELVGGDVPDGWNGASFADSLTGREATGDGEETESEAGTGRDFLVLTQGAWAAQRGVRWNDWLLLRTYHDGYKEALDGTMLFDLAADPHETTDLSDERPEVVEAGLARLQRWTEHHAQRATGRDETQSPKDVIDPLWELLAEGEPFHVRGRAAAYAAHLREQGHPALADRVERDVHRPDP</sequence>
<dbReference type="PANTHER" id="PTHR42693">
    <property type="entry name" value="ARYLSULFATASE FAMILY MEMBER"/>
    <property type="match status" value="1"/>
</dbReference>
<evidence type="ECO:0000259" key="3">
    <source>
        <dbReference type="Pfam" id="PF00884"/>
    </source>
</evidence>
<dbReference type="SUPFAM" id="SSF53649">
    <property type="entry name" value="Alkaline phosphatase-like"/>
    <property type="match status" value="1"/>
</dbReference>
<feature type="region of interest" description="Disordered" evidence="2">
    <location>
        <begin position="344"/>
        <end position="369"/>
    </location>
</feature>
<name>A0A6B0GGA7_9EURY</name>
<dbReference type="GO" id="GO:0016740">
    <property type="term" value="F:transferase activity"/>
    <property type="evidence" value="ECO:0007669"/>
    <property type="project" value="UniProtKB-KW"/>
</dbReference>
<dbReference type="GO" id="GO:0004065">
    <property type="term" value="F:arylsulfatase activity"/>
    <property type="evidence" value="ECO:0007669"/>
    <property type="project" value="TreeGrafter"/>
</dbReference>
<keyword evidence="4" id="KW-0378">Hydrolase</keyword>
<evidence type="ECO:0000313" key="4">
    <source>
        <dbReference type="EMBL" id="MWG33852.1"/>
    </source>
</evidence>
<keyword evidence="4" id="KW-0808">Transferase</keyword>
<dbReference type="Gene3D" id="3.40.720.10">
    <property type="entry name" value="Alkaline Phosphatase, subunit A"/>
    <property type="match status" value="1"/>
</dbReference>
<evidence type="ECO:0000256" key="2">
    <source>
        <dbReference type="SAM" id="MobiDB-lite"/>
    </source>
</evidence>
<feature type="domain" description="Sulfatase N-terminal" evidence="3">
    <location>
        <begin position="3"/>
        <end position="334"/>
    </location>
</feature>
<dbReference type="EMBL" id="WSZK01000011">
    <property type="protein sequence ID" value="MWG33852.1"/>
    <property type="molecule type" value="Genomic_DNA"/>
</dbReference>
<evidence type="ECO:0000313" key="5">
    <source>
        <dbReference type="Proteomes" id="UP000451471"/>
    </source>
</evidence>
<keyword evidence="5" id="KW-1185">Reference proteome</keyword>
<dbReference type="Pfam" id="PF00884">
    <property type="entry name" value="Sulfatase"/>
    <property type="match status" value="1"/>
</dbReference>
<dbReference type="PANTHER" id="PTHR42693:SF33">
    <property type="entry name" value="ARYLSULFATASE"/>
    <property type="match status" value="1"/>
</dbReference>
<dbReference type="InterPro" id="IPR050738">
    <property type="entry name" value="Sulfatase"/>
</dbReference>
<evidence type="ECO:0000256" key="1">
    <source>
        <dbReference type="ARBA" id="ARBA00008779"/>
    </source>
</evidence>
<gene>
    <name evidence="4" type="ORF">GQS65_04975</name>
</gene>
<dbReference type="CDD" id="cd16148">
    <property type="entry name" value="sulfatase_like"/>
    <property type="match status" value="1"/>
</dbReference>
<dbReference type="OrthoDB" id="3164at2157"/>